<name>A0A554NE89_9EURY</name>
<proteinExistence type="predicted"/>
<accession>A0A554NE89</accession>
<dbReference type="OrthoDB" id="205278at2157"/>
<dbReference type="AlphaFoldDB" id="A0A554NE89"/>
<gene>
    <name evidence="2" type="ORF">DP107_00625</name>
</gene>
<keyword evidence="3" id="KW-1185">Reference proteome</keyword>
<dbReference type="RefSeq" id="WP_144260198.1">
    <property type="nucleotide sequence ID" value="NZ_QMDX01000001.1"/>
</dbReference>
<feature type="transmembrane region" description="Helical" evidence="1">
    <location>
        <begin position="7"/>
        <end position="26"/>
    </location>
</feature>
<feature type="transmembrane region" description="Helical" evidence="1">
    <location>
        <begin position="46"/>
        <end position="74"/>
    </location>
</feature>
<keyword evidence="1" id="KW-0472">Membrane</keyword>
<evidence type="ECO:0000313" key="3">
    <source>
        <dbReference type="Proteomes" id="UP000319894"/>
    </source>
</evidence>
<dbReference type="EMBL" id="QMDX01000001">
    <property type="protein sequence ID" value="TSD15721.1"/>
    <property type="molecule type" value="Genomic_DNA"/>
</dbReference>
<protein>
    <submittedName>
        <fullName evidence="2">Uncharacterized protein</fullName>
    </submittedName>
</protein>
<reference evidence="2 3" key="1">
    <citation type="submission" date="2018-06" db="EMBL/GenBank/DDBJ databases">
        <title>Natronomonas sp. F16-60 a new haloarchaeon isolated from a solar saltern of Isla Cristina, Huelva, Spain.</title>
        <authorList>
            <person name="Duran-Viseras A."/>
            <person name="Sanchez-Porro C."/>
            <person name="Ventosa A."/>
        </authorList>
    </citation>
    <scope>NUCLEOTIDE SEQUENCE [LARGE SCALE GENOMIC DNA]</scope>
    <source>
        <strain evidence="2 3">F16-60</strain>
    </source>
</reference>
<dbReference type="Proteomes" id="UP000319894">
    <property type="component" value="Unassembled WGS sequence"/>
</dbReference>
<feature type="transmembrane region" description="Helical" evidence="1">
    <location>
        <begin position="81"/>
        <end position="104"/>
    </location>
</feature>
<sequence length="121" mass="12244">MVAFGNSLVLFIVTLLIGGLGIYVGASLVAGSRDYGHAVVTAAIGSLVWGITSFLFGGVPVLGPVLVFLAYLAVIKWRYGAGWITAAGITLVAYVTVLVVLALLSNLGAGIVSDIPGIPGV</sequence>
<dbReference type="InParanoid" id="A0A554NE89"/>
<evidence type="ECO:0000313" key="2">
    <source>
        <dbReference type="EMBL" id="TSD15721.1"/>
    </source>
</evidence>
<keyword evidence="1" id="KW-1133">Transmembrane helix</keyword>
<organism evidence="2 3">
    <name type="scientific">Haloglomus irregulare</name>
    <dbReference type="NCBI Taxonomy" id="2234134"/>
    <lineage>
        <taxon>Archaea</taxon>
        <taxon>Methanobacteriati</taxon>
        <taxon>Methanobacteriota</taxon>
        <taxon>Stenosarchaea group</taxon>
        <taxon>Halobacteria</taxon>
        <taxon>Halobacteriales</taxon>
        <taxon>Natronomonadaceae</taxon>
        <taxon>Haloglomus</taxon>
    </lineage>
</organism>
<keyword evidence="1" id="KW-0812">Transmembrane</keyword>
<comment type="caution">
    <text evidence="2">The sequence shown here is derived from an EMBL/GenBank/DDBJ whole genome shotgun (WGS) entry which is preliminary data.</text>
</comment>
<evidence type="ECO:0000256" key="1">
    <source>
        <dbReference type="SAM" id="Phobius"/>
    </source>
</evidence>